<dbReference type="PRINTS" id="PR00081">
    <property type="entry name" value="GDHRDH"/>
</dbReference>
<dbReference type="InterPro" id="IPR002347">
    <property type="entry name" value="SDR_fam"/>
</dbReference>
<name>A0A849A831_9ACTN</name>
<dbReference type="Pfam" id="PF13561">
    <property type="entry name" value="adh_short_C2"/>
    <property type="match status" value="1"/>
</dbReference>
<dbReference type="PANTHER" id="PTHR43943">
    <property type="entry name" value="DEHYDROGENASE/REDUCTASE (SDR FAMILY) MEMBER 4"/>
    <property type="match status" value="1"/>
</dbReference>
<gene>
    <name evidence="4" type="ORF">HKD39_05790</name>
</gene>
<keyword evidence="2" id="KW-0560">Oxidoreductase</keyword>
<dbReference type="SUPFAM" id="SSF51735">
    <property type="entry name" value="NAD(P)-binding Rossmann-fold domains"/>
    <property type="match status" value="1"/>
</dbReference>
<dbReference type="SMART" id="SM00822">
    <property type="entry name" value="PKS_KR"/>
    <property type="match status" value="1"/>
</dbReference>
<keyword evidence="5" id="KW-1185">Reference proteome</keyword>
<evidence type="ECO:0000259" key="3">
    <source>
        <dbReference type="SMART" id="SM00822"/>
    </source>
</evidence>
<comment type="caution">
    <text evidence="4">The sequence shown here is derived from an EMBL/GenBank/DDBJ whole genome shotgun (WGS) entry which is preliminary data.</text>
</comment>
<dbReference type="RefSeq" id="WP_171198836.1">
    <property type="nucleotide sequence ID" value="NZ_JABEND010000002.1"/>
</dbReference>
<accession>A0A849A831</accession>
<dbReference type="InterPro" id="IPR036291">
    <property type="entry name" value="NAD(P)-bd_dom_sf"/>
</dbReference>
<dbReference type="Gene3D" id="3.40.50.720">
    <property type="entry name" value="NAD(P)-binding Rossmann-like Domain"/>
    <property type="match status" value="1"/>
</dbReference>
<organism evidence="4 5">
    <name type="scientific">Nakamurella aerolata</name>
    <dbReference type="NCBI Taxonomy" id="1656892"/>
    <lineage>
        <taxon>Bacteria</taxon>
        <taxon>Bacillati</taxon>
        <taxon>Actinomycetota</taxon>
        <taxon>Actinomycetes</taxon>
        <taxon>Nakamurellales</taxon>
        <taxon>Nakamurellaceae</taxon>
        <taxon>Nakamurella</taxon>
    </lineage>
</organism>
<sequence>MDLQLAGRTYLITGGTRGLGRATAEVLVASGADVVVSGRTAESAAAAADQLTNGGPGRAVGVGVDNADPAAPQQLLAAAQGLAPLRGALISVGGPPAGALTDITDEQWRDSFDRVFLGALRIARAVVGVLHNQPPVDGERGAIAFVLSSTVVQPAPTLAISNGLRPGLAMIAKEMADGLGPQGIRVNSLLPGSIETDRVREVAAAAADPAAARRAAEQSVPLRRYGRPAEFGAAAAFLLSPAAGYLTGVALPVDGGVSR</sequence>
<evidence type="ECO:0000313" key="5">
    <source>
        <dbReference type="Proteomes" id="UP000562984"/>
    </source>
</evidence>
<reference evidence="4 5" key="1">
    <citation type="submission" date="2020-05" db="EMBL/GenBank/DDBJ databases">
        <title>Nakamurella sp. DB0629 isolated from air conditioner.</title>
        <authorList>
            <person name="Kim D.H."/>
            <person name="Kim D.-U."/>
        </authorList>
    </citation>
    <scope>NUCLEOTIDE SEQUENCE [LARGE SCALE GENOMIC DNA]</scope>
    <source>
        <strain evidence="4 5">DB0629</strain>
    </source>
</reference>
<dbReference type="GO" id="GO:0016491">
    <property type="term" value="F:oxidoreductase activity"/>
    <property type="evidence" value="ECO:0007669"/>
    <property type="project" value="UniProtKB-KW"/>
</dbReference>
<protein>
    <submittedName>
        <fullName evidence="4">SDR family oxidoreductase</fullName>
    </submittedName>
</protein>
<evidence type="ECO:0000256" key="1">
    <source>
        <dbReference type="ARBA" id="ARBA00006484"/>
    </source>
</evidence>
<dbReference type="Proteomes" id="UP000562984">
    <property type="component" value="Unassembled WGS sequence"/>
</dbReference>
<dbReference type="AlphaFoldDB" id="A0A849A831"/>
<feature type="domain" description="Ketoreductase" evidence="3">
    <location>
        <begin position="8"/>
        <end position="179"/>
    </location>
</feature>
<evidence type="ECO:0000313" key="4">
    <source>
        <dbReference type="EMBL" id="NNG35231.1"/>
    </source>
</evidence>
<comment type="similarity">
    <text evidence="1">Belongs to the short-chain dehydrogenases/reductases (SDR) family.</text>
</comment>
<dbReference type="PANTHER" id="PTHR43943:SF17">
    <property type="entry name" value="3-PHENYLPROPIONATE-DIHYDRODIOL_CINNAMIC ACID-DIHYDRODIOL DEHYDROGENASE"/>
    <property type="match status" value="1"/>
</dbReference>
<dbReference type="EMBL" id="JABEND010000002">
    <property type="protein sequence ID" value="NNG35231.1"/>
    <property type="molecule type" value="Genomic_DNA"/>
</dbReference>
<dbReference type="InterPro" id="IPR057326">
    <property type="entry name" value="KR_dom"/>
</dbReference>
<proteinExistence type="inferred from homology"/>
<evidence type="ECO:0000256" key="2">
    <source>
        <dbReference type="ARBA" id="ARBA00023002"/>
    </source>
</evidence>